<feature type="transmembrane region" description="Helical" evidence="11">
    <location>
        <begin position="399"/>
        <end position="417"/>
    </location>
</feature>
<evidence type="ECO:0000256" key="7">
    <source>
        <dbReference type="ARBA" id="ARBA00022989"/>
    </source>
</evidence>
<feature type="compositionally biased region" description="Low complexity" evidence="10">
    <location>
        <begin position="1695"/>
        <end position="1706"/>
    </location>
</feature>
<feature type="transmembrane region" description="Helical" evidence="11">
    <location>
        <begin position="2254"/>
        <end position="2273"/>
    </location>
</feature>
<feature type="transmembrane region" description="Helical" evidence="11">
    <location>
        <begin position="2369"/>
        <end position="2388"/>
    </location>
</feature>
<dbReference type="GO" id="GO:0003843">
    <property type="term" value="F:1,3-beta-D-glucan synthase activity"/>
    <property type="evidence" value="ECO:0007669"/>
    <property type="project" value="UniProtKB-EC"/>
</dbReference>
<dbReference type="GO" id="GO:0005886">
    <property type="term" value="C:plasma membrane"/>
    <property type="evidence" value="ECO:0007669"/>
    <property type="project" value="TreeGrafter"/>
</dbReference>
<feature type="transmembrane region" description="Helical" evidence="11">
    <location>
        <begin position="2143"/>
        <end position="2162"/>
    </location>
</feature>
<dbReference type="SMART" id="SM01205">
    <property type="entry name" value="FKS1_dom1"/>
    <property type="match status" value="1"/>
</dbReference>
<feature type="transmembrane region" description="Helical" evidence="11">
    <location>
        <begin position="537"/>
        <end position="563"/>
    </location>
</feature>
<feature type="transmembrane region" description="Helical" evidence="11">
    <location>
        <begin position="613"/>
        <end position="630"/>
    </location>
</feature>
<evidence type="ECO:0000256" key="1">
    <source>
        <dbReference type="ARBA" id="ARBA00004141"/>
    </source>
</evidence>
<feature type="region of interest" description="Disordered" evidence="10">
    <location>
        <begin position="2407"/>
        <end position="2434"/>
    </location>
</feature>
<feature type="transmembrane region" description="Helical" evidence="11">
    <location>
        <begin position="437"/>
        <end position="457"/>
    </location>
</feature>
<comment type="caution">
    <text evidence="13">The sequence shown here is derived from an EMBL/GenBank/DDBJ whole genome shotgun (WGS) entry which is preliminary data.</text>
</comment>
<keyword evidence="5" id="KW-0808">Transferase</keyword>
<dbReference type="Proteomes" id="UP001146120">
    <property type="component" value="Unassembled WGS sequence"/>
</dbReference>
<organism evidence="13 14">
    <name type="scientific">Lagenidium giganteum</name>
    <dbReference type="NCBI Taxonomy" id="4803"/>
    <lineage>
        <taxon>Eukaryota</taxon>
        <taxon>Sar</taxon>
        <taxon>Stramenopiles</taxon>
        <taxon>Oomycota</taxon>
        <taxon>Peronosporomycetes</taxon>
        <taxon>Pythiales</taxon>
        <taxon>Pythiaceae</taxon>
    </lineage>
</organism>
<accession>A0AAV2YGH2</accession>
<feature type="compositionally biased region" description="Acidic residues" evidence="10">
    <location>
        <begin position="123"/>
        <end position="132"/>
    </location>
</feature>
<dbReference type="GO" id="GO:0022857">
    <property type="term" value="F:transmembrane transporter activity"/>
    <property type="evidence" value="ECO:0007669"/>
    <property type="project" value="InterPro"/>
</dbReference>
<evidence type="ECO:0000256" key="10">
    <source>
        <dbReference type="SAM" id="MobiDB-lite"/>
    </source>
</evidence>
<evidence type="ECO:0000256" key="5">
    <source>
        <dbReference type="ARBA" id="ARBA00022679"/>
    </source>
</evidence>
<gene>
    <name evidence="13" type="ORF">N0F65_000238</name>
</gene>
<evidence type="ECO:0000256" key="11">
    <source>
        <dbReference type="SAM" id="Phobius"/>
    </source>
</evidence>
<feature type="transmembrane region" description="Helical" evidence="11">
    <location>
        <begin position="1621"/>
        <end position="1642"/>
    </location>
</feature>
<feature type="transmembrane region" description="Helical" evidence="11">
    <location>
        <begin position="1872"/>
        <end position="1893"/>
    </location>
</feature>
<protein>
    <recommendedName>
        <fullName evidence="3">1,3-beta-glucan synthase</fullName>
        <ecNumber evidence="3">2.4.1.34</ecNumber>
    </recommendedName>
</protein>
<feature type="transmembrane region" description="Helical" evidence="11">
    <location>
        <begin position="2343"/>
        <end position="2363"/>
    </location>
</feature>
<keyword evidence="6 11" id="KW-0812">Transmembrane</keyword>
<feature type="compositionally biased region" description="Polar residues" evidence="10">
    <location>
        <begin position="99"/>
        <end position="118"/>
    </location>
</feature>
<feature type="transmembrane region" description="Helical" evidence="11">
    <location>
        <begin position="1416"/>
        <end position="1437"/>
    </location>
</feature>
<comment type="similarity">
    <text evidence="2">Belongs to the glycosyltransferase 48 family.</text>
</comment>
<keyword evidence="14" id="KW-1185">Reference proteome</keyword>
<reference evidence="13" key="1">
    <citation type="submission" date="2022-11" db="EMBL/GenBank/DDBJ databases">
        <authorList>
            <person name="Morgan W.R."/>
            <person name="Tartar A."/>
        </authorList>
    </citation>
    <scope>NUCLEOTIDE SEQUENCE</scope>
    <source>
        <strain evidence="13">ARSEF 373</strain>
    </source>
</reference>
<feature type="region of interest" description="Disordered" evidence="10">
    <location>
        <begin position="1682"/>
        <end position="1710"/>
    </location>
</feature>
<comment type="catalytic activity">
    <reaction evidence="9">
        <text>[(1-&gt;3)-beta-D-glucosyl](n) + UDP-alpha-D-glucose = [(1-&gt;3)-beta-D-glucosyl](n+1) + UDP + H(+)</text>
        <dbReference type="Rhea" id="RHEA:21476"/>
        <dbReference type="Rhea" id="RHEA-COMP:11146"/>
        <dbReference type="Rhea" id="RHEA-COMP:14303"/>
        <dbReference type="ChEBI" id="CHEBI:15378"/>
        <dbReference type="ChEBI" id="CHEBI:37671"/>
        <dbReference type="ChEBI" id="CHEBI:58223"/>
        <dbReference type="ChEBI" id="CHEBI:58885"/>
        <dbReference type="EC" id="2.4.1.34"/>
    </reaction>
</comment>
<feature type="transmembrane region" description="Helical" evidence="11">
    <location>
        <begin position="2043"/>
        <end position="2060"/>
    </location>
</feature>
<evidence type="ECO:0000259" key="12">
    <source>
        <dbReference type="SMART" id="SM01205"/>
    </source>
</evidence>
<feature type="transmembrane region" description="Helical" evidence="11">
    <location>
        <begin position="2280"/>
        <end position="2303"/>
    </location>
</feature>
<dbReference type="InterPro" id="IPR005828">
    <property type="entry name" value="MFS_sugar_transport-like"/>
</dbReference>
<proteinExistence type="inferred from homology"/>
<feature type="transmembrane region" description="Helical" evidence="11">
    <location>
        <begin position="1905"/>
        <end position="1931"/>
    </location>
</feature>
<feature type="transmembrane region" description="Helical" evidence="11">
    <location>
        <begin position="1838"/>
        <end position="1860"/>
    </location>
</feature>
<comment type="subcellular location">
    <subcellularLocation>
        <location evidence="1">Membrane</location>
        <topology evidence="1">Multi-pass membrane protein</topology>
    </subcellularLocation>
</comment>
<dbReference type="Pfam" id="PF02364">
    <property type="entry name" value="Glucan_synthase"/>
    <property type="match status" value="1"/>
</dbReference>
<feature type="transmembrane region" description="Helical" evidence="11">
    <location>
        <begin position="1951"/>
        <end position="1974"/>
    </location>
</feature>
<feature type="transmembrane region" description="Helical" evidence="11">
    <location>
        <begin position="589"/>
        <end position="606"/>
    </location>
</feature>
<feature type="transmembrane region" description="Helical" evidence="11">
    <location>
        <begin position="1473"/>
        <end position="1493"/>
    </location>
</feature>
<feature type="transmembrane region" description="Helical" evidence="11">
    <location>
        <begin position="1801"/>
        <end position="1818"/>
    </location>
</feature>
<dbReference type="EC" id="2.4.1.34" evidence="3"/>
<feature type="domain" description="1,3-beta-glucan synthase component FKS1-like" evidence="12">
    <location>
        <begin position="214"/>
        <end position="324"/>
    </location>
</feature>
<keyword evidence="7 11" id="KW-1133">Transmembrane helix</keyword>
<evidence type="ECO:0000313" key="14">
    <source>
        <dbReference type="Proteomes" id="UP001146120"/>
    </source>
</evidence>
<sequence length="2538" mass="286145">MATSMASPHSVAGDPVGRPRRVYNYIDVHRYHLLRHLKAFRTDRPRGVSVFESLQDKFGFQAGNVANQKENLGHWVLNIAIRQQEYATARASANMNVSSFRGTNTDSSVPASNQSKDSTNMDDGWDSDDLDTDDENVEIHETMSPTLDAPPAPRLGTMNSSEEQPRVQRFSGLHVSESLKEVQRKLFKNYLNWCDFVGVPEHEVHVELDERKQLLRERQIALWLLIWGESANVRFMPECLCFIYHNMAQGLDEVDLIHGEHAGLSVNFLDDVVTPIYRLMTDMQHNARKDNPNPLDHKDVVNYDDVNEFFWSPVCLQFDHLNVASGIQARDFKKTFREKRSVFNPMLAFFRIWFFLVVMFHILVVIGYVAYRSAPPNPSGFAFYDNIFASEMTDVRCHAIYSIFVTISGLLLLKVVLQMWLHGMRLFKDAWLATGVFFRLVWHCFFVALFAMVNLAPNEPFPISEVASFIPVGGAPGSYLACGAFFVLIYCIPVLISATVRMCFANSLRRWAWFSGLDGHRGQYVGRDMRQPAKYTVMYGLSWLVILTVKCLFCLQCMVKPLIGSTIEIYDLKYSANAHSNGNSVDDHNLLFILALWAPIFIVFMYDSQIWFIVYQAIVGLIMGLFMKIGHCDTTTDFRKALYKGPDLFDRTVASKRMRSQLLLITNRDTLYESMRLRFAIVWNEIVERLWQGDLVSRRELRNLQYRIVDNGEKVEDPVFVLTGKLAKAIEIASKAEARKWDARDLVRKFVEADVMDGVQNGLELVKSIFYLILGDKKIEPAVRVFDAFFTSLDVTKVVDFTNLPQLARHVEELLWEIMDAPRGLDELHVPSNHNDDQDLGAEARGHLDAYLAHVRKVVECMSNVRTTLRGMLREKRLRKRLDTCRFLKTDENGNYDPTFAHQRSRLHELYRASSKRNASTSEVLLKCERRGFNSSFISASPDTRGQADFLSSCIRLLSLLRMDDSLPRCEEAQRRLGFFLRSLSMKMPSVLSLRAMPSFAVMTPYYSETVMYNLEELHTEVETHAPFKNVQLYKDNKVTTLRYLISCNRDEWNNFLERMEIIKTVKDMDKYDHDDELRLIREALSRVPDEVRLWASMRAQTLARTVMGMMMYEDALKLLRWLEIGNTPESVKKKQKRTHIAALKFSYITGCQIFGKQRAEGKQQAHDIMFLMRRFPSWRVSYMDEVMVNNTMQYYAVLCKAQGTEIVEIYRYRLPGHPILGEGKPENQNIALPFTRGEYIQTIDMNQEHYFEETLKIPNFLATATSSGEEVTIIGMKEHVYTGRASSLARFMTMQELVFVTLTQRVLAKPLRSRMHYGHPDVFDKSFVMANGGVSKASKGINLSEDVFSGYNVTLRGGVVTHEEFMQCGKGRDVTLSQINAFETKLSNGCAESCLSREGHRLSNSLDFFRLNSMYYGHFGFYICNALTVFCVYIYAYAKLYITTHDDIEAMAAITSGSLDALATVINTQYILQFGFLTVLPLMATLVVEFGFKQALFKNTELIGALGVVFYTFLTGTKAHAFDSALIRGGSKYRATGRGFSITRDPMVTFFKLYGVSHFRKALELIGIMMLVGIFGNFNVGATAYSTFCASADFSCSDHPEMIPDNVTALQAFASSGQSFGTTSFAVLLLGSCWLLAPFVFNTHGLSYSMCKLDVPFWFDWMMYGQGLSRTVDNEAFRAQIEAQSRSSQTSGASTRTSHTSPSRTLNSPGLSRPLLSSAQSHAATNGLSSLGRNNSQEQASAVLEDPHAPKDGWINWWYEEVEAMWKLGLMARLTYAIRELRHFAAAYFVFHTQFSDSELPILVAGVFGAWLLLWAASAYGSSVLEARLRYRVRGLLYMVVVIGALITIPFAFGLAMGWRGHKALTLPISMLVTLHGITQYGILLHGAFGWAVATTNPFMCLGFLFDMILGIFLIVPILILSPIPFMTLLQNRLMYNNVFSKSLSSGSEVAASLSIFLGSMAGYMFGFVHAFISGLGFVNRSKDNYVNRSFWYFVSNVLQGSESRPLKTILQNGYLQVICAATAFVAVLISLALSRLGGRRIHMIVGALLICEGIGMLFTSSAALIIISCAFICAGAGVVCLNYLLYSFEVCTRDWRGKGIVMFIVGNLGGYFVNALMVRGINESPASEWDNTSPTKWRMQPLYGVLPVVIVGLLIMYAIPESPAWLLRRKQGPAAVTVLRNLRLNGTVADEYHALGQELARTPKLKKLVAPFAFVVLLQIIQGVMASNVLLLREHVRPEGETSTGLKASSWWMVYYGGVTGVGAILSIGLIDRSPRKLLLQYSSPVVGVLCLINLALTGIVSSRNSLAQVLLISTFLLSGLCMVGASWLSSLEMFPLVVRPLCFSLAFSWFYLTQMVVYLAKPTLGAALLTMAVLCFILAFVLYFFGDSNTEGDQLVIRFKNQRPESNDRHGQEEHALDEMLPSTDSSALPETSLRDDRAFDLAVLAAEPRRTNEERLTLLMSFEDDVTSPTSASDEVRSRRSSIARYIDGSARFPNSRRPNSFNSIAQDLREPLLSSSSLGSDDELIRSHRVWNM</sequence>
<feature type="compositionally biased region" description="Basic and acidic residues" evidence="10">
    <location>
        <begin position="2407"/>
        <end position="2421"/>
    </location>
</feature>
<dbReference type="Gene3D" id="1.20.1250.20">
    <property type="entry name" value="MFS general substrate transporter like domains"/>
    <property type="match status" value="1"/>
</dbReference>
<evidence type="ECO:0000256" key="8">
    <source>
        <dbReference type="ARBA" id="ARBA00023136"/>
    </source>
</evidence>
<feature type="transmembrane region" description="Helical" evidence="11">
    <location>
        <begin position="477"/>
        <end position="500"/>
    </location>
</feature>
<dbReference type="EMBL" id="DAKRPA010000436">
    <property type="protein sequence ID" value="DAZ92454.1"/>
    <property type="molecule type" value="Genomic_DNA"/>
</dbReference>
<feature type="transmembrane region" description="Helical" evidence="11">
    <location>
        <begin position="1563"/>
        <end position="1586"/>
    </location>
</feature>
<evidence type="ECO:0000256" key="4">
    <source>
        <dbReference type="ARBA" id="ARBA00022676"/>
    </source>
</evidence>
<dbReference type="GO" id="GO:0000148">
    <property type="term" value="C:1,3-beta-D-glucan synthase complex"/>
    <property type="evidence" value="ECO:0007669"/>
    <property type="project" value="InterPro"/>
</dbReference>
<dbReference type="PANTHER" id="PTHR12741:SF48">
    <property type="entry name" value="1,3-BETA-GLUCAN SYNTHASE COMPONENT FKS1-RELATED"/>
    <property type="match status" value="1"/>
</dbReference>
<name>A0AAV2YGH2_9STRA</name>
<feature type="compositionally biased region" description="Polar residues" evidence="10">
    <location>
        <begin position="1683"/>
        <end position="1694"/>
    </location>
</feature>
<dbReference type="CDD" id="cd06174">
    <property type="entry name" value="MFS"/>
    <property type="match status" value="1"/>
</dbReference>
<feature type="transmembrane region" description="Helical" evidence="11">
    <location>
        <begin position="2066"/>
        <end position="2090"/>
    </location>
</feature>
<dbReference type="InterPro" id="IPR036259">
    <property type="entry name" value="MFS_trans_sf"/>
</dbReference>
<feature type="transmembrane region" description="Helical" evidence="11">
    <location>
        <begin position="2102"/>
        <end position="2123"/>
    </location>
</feature>
<dbReference type="Pfam" id="PF00083">
    <property type="entry name" value="Sugar_tr"/>
    <property type="match status" value="1"/>
</dbReference>
<evidence type="ECO:0000256" key="2">
    <source>
        <dbReference type="ARBA" id="ARBA00009040"/>
    </source>
</evidence>
<feature type="transmembrane region" description="Helical" evidence="11">
    <location>
        <begin position="348"/>
        <end position="371"/>
    </location>
</feature>
<keyword evidence="4" id="KW-0328">Glycosyltransferase</keyword>
<dbReference type="InterPro" id="IPR003440">
    <property type="entry name" value="Glyco_trans_48_dom"/>
</dbReference>
<feature type="transmembrane region" description="Helical" evidence="11">
    <location>
        <begin position="2309"/>
        <end position="2331"/>
    </location>
</feature>
<dbReference type="PANTHER" id="PTHR12741">
    <property type="entry name" value="LYST-INTERACTING PROTEIN LIP5 DOPAMINE RESPONSIVE PROTEIN DRG-1"/>
    <property type="match status" value="1"/>
</dbReference>
<dbReference type="GO" id="GO:0006075">
    <property type="term" value="P:(1-&gt;3)-beta-D-glucan biosynthetic process"/>
    <property type="evidence" value="ECO:0007669"/>
    <property type="project" value="InterPro"/>
</dbReference>
<evidence type="ECO:0000256" key="9">
    <source>
        <dbReference type="ARBA" id="ARBA00047777"/>
    </source>
</evidence>
<reference evidence="13" key="2">
    <citation type="journal article" date="2023" name="Microbiol Resour">
        <title>Decontamination and Annotation of the Draft Genome Sequence of the Oomycete Lagenidium giganteum ARSEF 373.</title>
        <authorList>
            <person name="Morgan W.R."/>
            <person name="Tartar A."/>
        </authorList>
    </citation>
    <scope>NUCLEOTIDE SEQUENCE</scope>
    <source>
        <strain evidence="13">ARSEF 373</strain>
    </source>
</reference>
<feature type="region of interest" description="Disordered" evidence="10">
    <location>
        <begin position="99"/>
        <end position="132"/>
    </location>
</feature>
<dbReference type="InterPro" id="IPR026899">
    <property type="entry name" value="FKS1-like_dom1"/>
</dbReference>
<evidence type="ECO:0000256" key="6">
    <source>
        <dbReference type="ARBA" id="ARBA00022692"/>
    </source>
</evidence>
<dbReference type="SUPFAM" id="SSF103473">
    <property type="entry name" value="MFS general substrate transporter"/>
    <property type="match status" value="1"/>
</dbReference>
<evidence type="ECO:0000256" key="3">
    <source>
        <dbReference type="ARBA" id="ARBA00012589"/>
    </source>
</evidence>
<dbReference type="Pfam" id="PF14288">
    <property type="entry name" value="FKS1_dom1"/>
    <property type="match status" value="1"/>
</dbReference>
<feature type="transmembrane region" description="Helical" evidence="11">
    <location>
        <begin position="2210"/>
        <end position="2234"/>
    </location>
</feature>
<evidence type="ECO:0000313" key="13">
    <source>
        <dbReference type="EMBL" id="DAZ92454.1"/>
    </source>
</evidence>
<keyword evidence="8 11" id="KW-0472">Membrane</keyword>
<feature type="transmembrane region" description="Helical" evidence="11">
    <location>
        <begin position="2015"/>
        <end position="2036"/>
    </location>
</feature>